<dbReference type="Proteomes" id="UP000294545">
    <property type="component" value="Unassembled WGS sequence"/>
</dbReference>
<reference evidence="1 2" key="1">
    <citation type="submission" date="2019-03" db="EMBL/GenBank/DDBJ databases">
        <title>Genomic Encyclopedia of Type Strains, Phase IV (KMG-IV): sequencing the most valuable type-strain genomes for metagenomic binning, comparative biology and taxonomic classification.</title>
        <authorList>
            <person name="Goeker M."/>
        </authorList>
    </citation>
    <scope>NUCLEOTIDE SEQUENCE [LARGE SCALE GENOMIC DNA]</scope>
    <source>
        <strain evidence="1 2">DSM 24176</strain>
    </source>
</reference>
<comment type="caution">
    <text evidence="1">The sequence shown here is derived from an EMBL/GenBank/DDBJ whole genome shotgun (WGS) entry which is preliminary data.</text>
</comment>
<evidence type="ECO:0000313" key="1">
    <source>
        <dbReference type="EMBL" id="TCK98019.1"/>
    </source>
</evidence>
<dbReference type="InterPro" id="IPR004027">
    <property type="entry name" value="SEC_C_motif"/>
</dbReference>
<gene>
    <name evidence="1" type="ORF">EDC19_0425</name>
</gene>
<dbReference type="SUPFAM" id="SSF103642">
    <property type="entry name" value="Sec-C motif"/>
    <property type="match status" value="1"/>
</dbReference>
<dbReference type="Pfam" id="PF02810">
    <property type="entry name" value="SEC-C"/>
    <property type="match status" value="1"/>
</dbReference>
<keyword evidence="2" id="KW-1185">Reference proteome</keyword>
<sequence>MIKLFHIFGNEPCPCKSGKKYKDCCKNRKNKNCENVEHYLSMVNKYSKKSQLKLCLYEGCNAKPKDIILAHALQKNRILKKIAHKNRVLMQDFSGKPTMLDMGRGEKEPFYLLEEVNIKKATAFRCFCGKHDDELFQKIEKQQHSFEKMTEEQKFLFAYKTFSFEHYKDISVRRFHALMCKDFPENFKNPIFIYKYRNALLKADETEYYWRRFGECLRDRNFGELFTYTMKLPYPIGVSGYMSISPPFDINGKRIKGLIGIKKRLKRLFITIVPDETCSYILFSGFKDELTSYGQYFDSLSSCNDELIKVYLNMFLPLYSENLIINPLLHDSFSEEGQMMLQYLMTEVSQRRTSRLLTSLQNSLIEINKKGFNTDVLKTVPYNLFKNIEELSVRNVC</sequence>
<protein>
    <submittedName>
        <fullName evidence="1">SEC-C motif-containing protein</fullName>
    </submittedName>
</protein>
<dbReference type="AlphaFoldDB" id="A0A4R1N4Y8"/>
<accession>A0A4R1N4Y8</accession>
<name>A0A4R1N4Y8_9FIRM</name>
<organism evidence="1 2">
    <name type="scientific">Natranaerovirga hydrolytica</name>
    <dbReference type="NCBI Taxonomy" id="680378"/>
    <lineage>
        <taxon>Bacteria</taxon>
        <taxon>Bacillati</taxon>
        <taxon>Bacillota</taxon>
        <taxon>Clostridia</taxon>
        <taxon>Lachnospirales</taxon>
        <taxon>Natranaerovirgaceae</taxon>
        <taxon>Natranaerovirga</taxon>
    </lineage>
</organism>
<evidence type="ECO:0000313" key="2">
    <source>
        <dbReference type="Proteomes" id="UP000294545"/>
    </source>
</evidence>
<dbReference type="EMBL" id="SMGQ01000011">
    <property type="protein sequence ID" value="TCK98019.1"/>
    <property type="molecule type" value="Genomic_DNA"/>
</dbReference>
<proteinExistence type="predicted"/>
<dbReference type="OrthoDB" id="583051at2"/>
<dbReference type="RefSeq" id="WP_132279817.1">
    <property type="nucleotide sequence ID" value="NZ_SMGQ01000011.1"/>
</dbReference>